<dbReference type="EMBL" id="JBHTLH010000011">
    <property type="protein sequence ID" value="MFD1124653.1"/>
    <property type="molecule type" value="Genomic_DNA"/>
</dbReference>
<proteinExistence type="predicted"/>
<reference evidence="2" key="1">
    <citation type="journal article" date="2019" name="Int. J. Syst. Evol. Microbiol.">
        <title>The Global Catalogue of Microorganisms (GCM) 10K type strain sequencing project: providing services to taxonomists for standard genome sequencing and annotation.</title>
        <authorList>
            <consortium name="The Broad Institute Genomics Platform"/>
            <consortium name="The Broad Institute Genome Sequencing Center for Infectious Disease"/>
            <person name="Wu L."/>
            <person name="Ma J."/>
        </authorList>
    </citation>
    <scope>NUCLEOTIDE SEQUENCE [LARGE SCALE GENOMIC DNA]</scope>
    <source>
        <strain evidence="2">CCUG 71848</strain>
    </source>
</reference>
<comment type="caution">
    <text evidence="1">The sequence shown here is derived from an EMBL/GenBank/DDBJ whole genome shotgun (WGS) entry which is preliminary data.</text>
</comment>
<organism evidence="1 2">
    <name type="scientific">Lentilactobacillus raoultii</name>
    <dbReference type="NCBI Taxonomy" id="1987503"/>
    <lineage>
        <taxon>Bacteria</taxon>
        <taxon>Bacillati</taxon>
        <taxon>Bacillota</taxon>
        <taxon>Bacilli</taxon>
        <taxon>Lactobacillales</taxon>
        <taxon>Lactobacillaceae</taxon>
        <taxon>Lentilactobacillus</taxon>
    </lineage>
</organism>
<evidence type="ECO:0000313" key="2">
    <source>
        <dbReference type="Proteomes" id="UP001597156"/>
    </source>
</evidence>
<accession>A0ABW3PEQ6</accession>
<dbReference type="RefSeq" id="WP_162919780.1">
    <property type="nucleotide sequence ID" value="NZ_JBHTLH010000011.1"/>
</dbReference>
<sequence>MLFVVALTVYTTKLAKSSFQGMPYKLRDETLNPKTITTINLNKKGDRVILGLTAFNSKREPVFLVAQYQKRNGIQFTTGQRIICNLKTEQHKPDSGYMFKNFHQFKFGVVGLGQAVPLFGHQGAHSVSDVHPASIINYSNYRIWYTFAPSKKINLVNYQGNHRN</sequence>
<evidence type="ECO:0000313" key="1">
    <source>
        <dbReference type="EMBL" id="MFD1124653.1"/>
    </source>
</evidence>
<dbReference type="Proteomes" id="UP001597156">
    <property type="component" value="Unassembled WGS sequence"/>
</dbReference>
<protein>
    <submittedName>
        <fullName evidence="1">Uncharacterized protein</fullName>
    </submittedName>
</protein>
<gene>
    <name evidence="1" type="ORF">ACFQ22_04655</name>
</gene>
<keyword evidence="2" id="KW-1185">Reference proteome</keyword>
<name>A0ABW3PEQ6_9LACO</name>